<dbReference type="GO" id="GO:0008381">
    <property type="term" value="F:mechanosensitive monoatomic ion channel activity"/>
    <property type="evidence" value="ECO:0007669"/>
    <property type="project" value="UniProtKB-ARBA"/>
</dbReference>
<keyword evidence="4 8" id="KW-0812">Transmembrane</keyword>
<dbReference type="AlphaFoldDB" id="F2NHA7"/>
<dbReference type="HOGENOM" id="CLU_011796_1_0_7"/>
<feature type="transmembrane region" description="Helical" evidence="8">
    <location>
        <begin position="426"/>
        <end position="446"/>
    </location>
</feature>
<evidence type="ECO:0000313" key="13">
    <source>
        <dbReference type="Proteomes" id="UP000000483"/>
    </source>
</evidence>
<evidence type="ECO:0000256" key="4">
    <source>
        <dbReference type="ARBA" id="ARBA00022692"/>
    </source>
</evidence>
<evidence type="ECO:0000259" key="10">
    <source>
        <dbReference type="Pfam" id="PF00924"/>
    </source>
</evidence>
<dbReference type="PANTHER" id="PTHR30347">
    <property type="entry name" value="POTASSIUM CHANNEL RELATED"/>
    <property type="match status" value="1"/>
</dbReference>
<dbReference type="SUPFAM" id="SSF50182">
    <property type="entry name" value="Sm-like ribonucleoproteins"/>
    <property type="match status" value="1"/>
</dbReference>
<keyword evidence="13" id="KW-1185">Reference proteome</keyword>
<feature type="transmembrane region" description="Helical" evidence="8">
    <location>
        <begin position="395"/>
        <end position="414"/>
    </location>
</feature>
<feature type="chain" id="PRO_5003282638" evidence="9">
    <location>
        <begin position="34"/>
        <end position="864"/>
    </location>
</feature>
<feature type="transmembrane region" description="Helical" evidence="8">
    <location>
        <begin position="467"/>
        <end position="490"/>
    </location>
</feature>
<feature type="transmembrane region" description="Helical" evidence="8">
    <location>
        <begin position="316"/>
        <end position="342"/>
    </location>
</feature>
<feature type="domain" description="Mechanosensitive ion channel MscS" evidence="10">
    <location>
        <begin position="686"/>
        <end position="752"/>
    </location>
</feature>
<dbReference type="InterPro" id="IPR023408">
    <property type="entry name" value="MscS_beta-dom_sf"/>
</dbReference>
<evidence type="ECO:0000259" key="11">
    <source>
        <dbReference type="Pfam" id="PF21082"/>
    </source>
</evidence>
<dbReference type="InterPro" id="IPR006685">
    <property type="entry name" value="MscS_channel_2nd"/>
</dbReference>
<dbReference type="InterPro" id="IPR011066">
    <property type="entry name" value="MscS_channel_C_sf"/>
</dbReference>
<feature type="transmembrane region" description="Helical" evidence="8">
    <location>
        <begin position="593"/>
        <end position="613"/>
    </location>
</feature>
<dbReference type="InterPro" id="IPR052702">
    <property type="entry name" value="MscS-like_channel"/>
</dbReference>
<keyword evidence="3" id="KW-1003">Cell membrane</keyword>
<dbReference type="RefSeq" id="WP_013706061.1">
    <property type="nucleotide sequence ID" value="NC_015388.1"/>
</dbReference>
<dbReference type="Pfam" id="PF00924">
    <property type="entry name" value="MS_channel_2nd"/>
    <property type="match status" value="1"/>
</dbReference>
<dbReference type="EMBL" id="CP002629">
    <property type="protein sequence ID" value="AEB08949.1"/>
    <property type="molecule type" value="Genomic_DNA"/>
</dbReference>
<dbReference type="Gene3D" id="1.10.287.1260">
    <property type="match status" value="1"/>
</dbReference>
<name>F2NHA7_DESAR</name>
<evidence type="ECO:0000256" key="6">
    <source>
        <dbReference type="ARBA" id="ARBA00023136"/>
    </source>
</evidence>
<dbReference type="KEGG" id="dao:Desac_1085"/>
<dbReference type="STRING" id="880072.Desac_1085"/>
<evidence type="ECO:0000256" key="5">
    <source>
        <dbReference type="ARBA" id="ARBA00022989"/>
    </source>
</evidence>
<dbReference type="InterPro" id="IPR049278">
    <property type="entry name" value="MS_channel_C"/>
</dbReference>
<dbReference type="Proteomes" id="UP000000483">
    <property type="component" value="Chromosome"/>
</dbReference>
<protein>
    <submittedName>
        <fullName evidence="12">MscS Mechanosensitive ion channel</fullName>
    </submittedName>
</protein>
<dbReference type="OrthoDB" id="9784565at2"/>
<feature type="coiled-coil region" evidence="7">
    <location>
        <begin position="114"/>
        <end position="210"/>
    </location>
</feature>
<feature type="transmembrane region" description="Helical" evidence="8">
    <location>
        <begin position="496"/>
        <end position="517"/>
    </location>
</feature>
<proteinExistence type="inferred from homology"/>
<evidence type="ECO:0000256" key="3">
    <source>
        <dbReference type="ARBA" id="ARBA00022475"/>
    </source>
</evidence>
<dbReference type="GO" id="GO:0005886">
    <property type="term" value="C:plasma membrane"/>
    <property type="evidence" value="ECO:0007669"/>
    <property type="project" value="UniProtKB-SubCell"/>
</dbReference>
<dbReference type="Pfam" id="PF21082">
    <property type="entry name" value="MS_channel_3rd"/>
    <property type="match status" value="1"/>
</dbReference>
<dbReference type="Gene3D" id="2.30.30.60">
    <property type="match status" value="1"/>
</dbReference>
<accession>F2NHA7</accession>
<feature type="transmembrane region" description="Helical" evidence="8">
    <location>
        <begin position="277"/>
        <end position="295"/>
    </location>
</feature>
<keyword evidence="7" id="KW-0175">Coiled coil</keyword>
<keyword evidence="9" id="KW-0732">Signal</keyword>
<evidence type="ECO:0000256" key="8">
    <source>
        <dbReference type="SAM" id="Phobius"/>
    </source>
</evidence>
<evidence type="ECO:0000313" key="12">
    <source>
        <dbReference type="EMBL" id="AEB08949.1"/>
    </source>
</evidence>
<dbReference type="InterPro" id="IPR011014">
    <property type="entry name" value="MscS_channel_TM-2"/>
</dbReference>
<evidence type="ECO:0000256" key="9">
    <source>
        <dbReference type="SAM" id="SignalP"/>
    </source>
</evidence>
<evidence type="ECO:0000256" key="1">
    <source>
        <dbReference type="ARBA" id="ARBA00004651"/>
    </source>
</evidence>
<dbReference type="Gene3D" id="3.30.70.100">
    <property type="match status" value="1"/>
</dbReference>
<sequence>MNYTQELNNARFQLRSGILMLCLSLCLTSSGWAQTSSPPPARIPAQEKILPDIAYELQEKAAKFKEQLAQIQNELRQTQGETAELANAISTHTAALTVDTITLEHARNLQQHYNDLLQKKIENVQALTHNLEELTKIQEELTQAKNKFQEHLIQLAKTKPKTKEHRTVELRNQKNLKLAESAVNLLEDLKKTLTAQLELLQQQSNSLTEITSKLQTFIDQKFKTQLLERRELSDIFTQIKGLLTESLSLPQRLYAWLWAKLQSGAFTKMLKTYQSQSLGLLLLLGLLIYGAIVLRRASRDLRQKLAAGAATFSLKLIMALINALARTSQLLALTIWLTLFFWTLDLLAHPLAKVMLLGLVVITTLLLQAHFLQEVFQPGLPDKGVIMLDEPTARYYYRTLTLTLSLLIVGYYALLSLNLLAYKTPGSNFALFLGLLFLLFWFARLLKRPHLENLLAGAGLPAGPWQVGILKAVRLGMLLLLSAIVIIDLLGFQNLALFLSGAAVATTLLCLAGWFVIRMGVDLNTYLTHPRDGLLAVKFGFRAENLDTIHTLLQYTFQLTISLLTTAAILFTWGADAAYLRNMLGLLSHGPTLGPVTLSPLALLLAGLSIFFARKLSRMSRHILERRLYHRQGWDIGVQSAISSSVNYTVMALGIIFALGFLGINFSNLAIIVGGLGVGIGFGLQNIANNFISGLILLFERPIKVGDMLVIDGQWGTVKAIRVRSTIFETFERYVLIIPNSDLISGKILNWTFYGRGPNRLALKVGVGYNSNVHEVTRIIDQVCRANERVLLDPPPQVYFNAYGDSSLDFNIWVFVRAPEDRIPATHELNAAIFDAFNAHGIEIPFPQRDLRFRTPLETVNRNQ</sequence>
<dbReference type="InterPro" id="IPR010920">
    <property type="entry name" value="LSM_dom_sf"/>
</dbReference>
<dbReference type="SUPFAM" id="SSF82689">
    <property type="entry name" value="Mechanosensitive channel protein MscS (YggB), C-terminal domain"/>
    <property type="match status" value="1"/>
</dbReference>
<feature type="transmembrane region" description="Helical" evidence="8">
    <location>
        <begin position="552"/>
        <end position="573"/>
    </location>
</feature>
<reference evidence="12 13" key="1">
    <citation type="journal article" date="2011" name="Stand. Genomic Sci.">
        <title>Complete genome sequence of the acetate-degrading sulfate reducer Desulfobacca acetoxidans type strain (ASRB2).</title>
        <authorList>
            <person name="Goker M."/>
            <person name="Teshima H."/>
            <person name="Lapidus A."/>
            <person name="Nolan M."/>
            <person name="Lucas S."/>
            <person name="Hammon N."/>
            <person name="Deshpande S."/>
            <person name="Cheng J.F."/>
            <person name="Tapia R."/>
            <person name="Han C."/>
            <person name="Goodwin L."/>
            <person name="Pitluck S."/>
            <person name="Huntemann M."/>
            <person name="Liolios K."/>
            <person name="Ivanova N."/>
            <person name="Pagani I."/>
            <person name="Mavromatis K."/>
            <person name="Ovchinikova G."/>
            <person name="Pati A."/>
            <person name="Chen A."/>
            <person name="Palaniappan K."/>
            <person name="Land M."/>
            <person name="Hauser L."/>
            <person name="Brambilla E.M."/>
            <person name="Rohde M."/>
            <person name="Spring S."/>
            <person name="Detter J.C."/>
            <person name="Woyke T."/>
            <person name="Bristow J."/>
            <person name="Eisen J.A."/>
            <person name="Markowitz V."/>
            <person name="Hugenholtz P."/>
            <person name="Kyrpides N.C."/>
            <person name="Klenk H.P."/>
        </authorList>
    </citation>
    <scope>NUCLEOTIDE SEQUENCE [LARGE SCALE GENOMIC DNA]</scope>
    <source>
        <strain evidence="13">ATCC 700848 / DSM 11109 / ASRB2</strain>
    </source>
</reference>
<comment type="similarity">
    <text evidence="2">Belongs to the MscS (TC 1.A.23) family.</text>
</comment>
<feature type="transmembrane region" description="Helical" evidence="8">
    <location>
        <begin position="634"/>
        <end position="664"/>
    </location>
</feature>
<reference evidence="13" key="2">
    <citation type="submission" date="2011-03" db="EMBL/GenBank/DDBJ databases">
        <title>The complete genome of Desulfobacca acetoxidans DSM 11109.</title>
        <authorList>
            <consortium name="US DOE Joint Genome Institute (JGI-PGF)"/>
            <person name="Lucas S."/>
            <person name="Copeland A."/>
            <person name="Lapidus A."/>
            <person name="Bruce D."/>
            <person name="Goodwin L."/>
            <person name="Pitluck S."/>
            <person name="Peters L."/>
            <person name="Kyrpides N."/>
            <person name="Mavromatis K."/>
            <person name="Ivanova N."/>
            <person name="Ovchinnikova G."/>
            <person name="Teshima H."/>
            <person name="Detter J.C."/>
            <person name="Han C."/>
            <person name="Land M."/>
            <person name="Hauser L."/>
            <person name="Markowitz V."/>
            <person name="Cheng J.-F."/>
            <person name="Hugenholtz P."/>
            <person name="Woyke T."/>
            <person name="Wu D."/>
            <person name="Spring S."/>
            <person name="Schueler E."/>
            <person name="Brambilla E."/>
            <person name="Klenk H.-P."/>
            <person name="Eisen J.A."/>
        </authorList>
    </citation>
    <scope>NUCLEOTIDE SEQUENCE [LARGE SCALE GENOMIC DNA]</scope>
    <source>
        <strain evidence="13">ATCC 700848 / DSM 11109 / ASRB2</strain>
    </source>
</reference>
<organism evidence="12 13">
    <name type="scientific">Desulfobacca acetoxidans (strain ATCC 700848 / DSM 11109 / ASRB2)</name>
    <dbReference type="NCBI Taxonomy" id="880072"/>
    <lineage>
        <taxon>Bacteria</taxon>
        <taxon>Pseudomonadati</taxon>
        <taxon>Thermodesulfobacteriota</taxon>
        <taxon>Desulfobaccia</taxon>
        <taxon>Desulfobaccales</taxon>
        <taxon>Desulfobaccaceae</taxon>
        <taxon>Desulfobacca</taxon>
    </lineage>
</organism>
<dbReference type="PANTHER" id="PTHR30347:SF1">
    <property type="entry name" value="MECHANOSENSITIVE CHANNEL MSCK"/>
    <property type="match status" value="1"/>
</dbReference>
<comment type="subcellular location">
    <subcellularLocation>
        <location evidence="1">Cell membrane</location>
        <topology evidence="1">Multi-pass membrane protein</topology>
    </subcellularLocation>
</comment>
<keyword evidence="5 8" id="KW-1133">Transmembrane helix</keyword>
<feature type="transmembrane region" description="Helical" evidence="8">
    <location>
        <begin position="354"/>
        <end position="375"/>
    </location>
</feature>
<dbReference type="eggNOG" id="COG3264">
    <property type="taxonomic scope" value="Bacteria"/>
</dbReference>
<feature type="domain" description="Mechanosensitive ion channel MscS C-terminal" evidence="11">
    <location>
        <begin position="763"/>
        <end position="844"/>
    </location>
</feature>
<feature type="transmembrane region" description="Helical" evidence="8">
    <location>
        <begin position="670"/>
        <end position="699"/>
    </location>
</feature>
<evidence type="ECO:0000256" key="2">
    <source>
        <dbReference type="ARBA" id="ARBA00008017"/>
    </source>
</evidence>
<evidence type="ECO:0000256" key="7">
    <source>
        <dbReference type="SAM" id="Coils"/>
    </source>
</evidence>
<keyword evidence="6 8" id="KW-0472">Membrane</keyword>
<feature type="coiled-coil region" evidence="7">
    <location>
        <begin position="54"/>
        <end position="88"/>
    </location>
</feature>
<feature type="signal peptide" evidence="9">
    <location>
        <begin position="1"/>
        <end position="33"/>
    </location>
</feature>
<gene>
    <name evidence="12" type="ordered locus">Desac_1085</name>
</gene>
<dbReference type="SUPFAM" id="SSF82861">
    <property type="entry name" value="Mechanosensitive channel protein MscS (YggB), transmembrane region"/>
    <property type="match status" value="1"/>
</dbReference>